<dbReference type="PROSITE" id="PS51257">
    <property type="entry name" value="PROKAR_LIPOPROTEIN"/>
    <property type="match status" value="1"/>
</dbReference>
<keyword evidence="1" id="KW-0732">Signal</keyword>
<feature type="signal peptide" evidence="1">
    <location>
        <begin position="1"/>
        <end position="22"/>
    </location>
</feature>
<evidence type="ECO:0008006" key="4">
    <source>
        <dbReference type="Google" id="ProtNLM"/>
    </source>
</evidence>
<gene>
    <name evidence="2" type="ORF">ADICEAN_02758</name>
</gene>
<reference evidence="2 3" key="1">
    <citation type="journal article" date="2013" name="Genome Announc.">
        <title>Draft Genome Sequence of Cesiribacter andamanensis Strain AMV16T, Isolated from a Soil Sample from a Mud Volcano in the Andaman Islands, India.</title>
        <authorList>
            <person name="Shivaji S."/>
            <person name="Ara S."/>
            <person name="Begum Z."/>
            <person name="Srinivas T.N."/>
            <person name="Singh A."/>
            <person name="Kumar Pinnaka A."/>
        </authorList>
    </citation>
    <scope>NUCLEOTIDE SEQUENCE [LARGE SCALE GENOMIC DNA]</scope>
    <source>
        <strain evidence="2 3">AMV16</strain>
    </source>
</reference>
<dbReference type="OrthoDB" id="9858200at2"/>
<keyword evidence="3" id="KW-1185">Reference proteome</keyword>
<dbReference type="STRING" id="1279009.ADICEAN_02758"/>
<evidence type="ECO:0000313" key="3">
    <source>
        <dbReference type="Proteomes" id="UP000011910"/>
    </source>
</evidence>
<dbReference type="Proteomes" id="UP000011910">
    <property type="component" value="Unassembled WGS sequence"/>
</dbReference>
<dbReference type="RefSeq" id="WP_009196146.1">
    <property type="nucleotide sequence ID" value="NZ_AODQ01000073.1"/>
</dbReference>
<accession>M7N4E5</accession>
<evidence type="ECO:0000256" key="1">
    <source>
        <dbReference type="SAM" id="SignalP"/>
    </source>
</evidence>
<organism evidence="2 3">
    <name type="scientific">Cesiribacter andamanensis AMV16</name>
    <dbReference type="NCBI Taxonomy" id="1279009"/>
    <lineage>
        <taxon>Bacteria</taxon>
        <taxon>Pseudomonadati</taxon>
        <taxon>Bacteroidota</taxon>
        <taxon>Cytophagia</taxon>
        <taxon>Cytophagales</taxon>
        <taxon>Cesiribacteraceae</taxon>
        <taxon>Cesiribacter</taxon>
    </lineage>
</organism>
<comment type="caution">
    <text evidence="2">The sequence shown here is derived from an EMBL/GenBank/DDBJ whole genome shotgun (WGS) entry which is preliminary data.</text>
</comment>
<dbReference type="AlphaFoldDB" id="M7N4E5"/>
<evidence type="ECO:0000313" key="2">
    <source>
        <dbReference type="EMBL" id="EMR02096.1"/>
    </source>
</evidence>
<sequence>MKTILPLLLLLGSLLACSPVMVNTLPPDPSATPTLESTLWVPEGLEILRLDYDAELLTEISEGSSQWEGHNGRAFVIAHARHRKSGEHYLLLYEAINRNTRPTQIIRFRPSAETP</sequence>
<name>M7N4E5_9BACT</name>
<feature type="chain" id="PRO_5004081856" description="Secreted protein" evidence="1">
    <location>
        <begin position="23"/>
        <end position="115"/>
    </location>
</feature>
<proteinExistence type="predicted"/>
<dbReference type="EMBL" id="AODQ01000073">
    <property type="protein sequence ID" value="EMR02096.1"/>
    <property type="molecule type" value="Genomic_DNA"/>
</dbReference>
<protein>
    <recommendedName>
        <fullName evidence="4">Secreted protein</fullName>
    </recommendedName>
</protein>